<organism evidence="2 3">
    <name type="scientific">Setaria viridis</name>
    <name type="common">Green bristlegrass</name>
    <name type="synonym">Setaria italica subsp. viridis</name>
    <dbReference type="NCBI Taxonomy" id="4556"/>
    <lineage>
        <taxon>Eukaryota</taxon>
        <taxon>Viridiplantae</taxon>
        <taxon>Streptophyta</taxon>
        <taxon>Embryophyta</taxon>
        <taxon>Tracheophyta</taxon>
        <taxon>Spermatophyta</taxon>
        <taxon>Magnoliopsida</taxon>
        <taxon>Liliopsida</taxon>
        <taxon>Poales</taxon>
        <taxon>Poaceae</taxon>
        <taxon>PACMAD clade</taxon>
        <taxon>Panicoideae</taxon>
        <taxon>Panicodae</taxon>
        <taxon>Paniceae</taxon>
        <taxon>Cenchrinae</taxon>
        <taxon>Setaria</taxon>
    </lineage>
</organism>
<sequence length="113" mass="11719">MADIENPGGGGGGVVVDARPDPDRRCAPLLCMLGALIAFCVLSMLFYRAHRAAGLGGGCGPAHPGGHGPWDSSSLACCCVFVVVEGTLCLRNIEGKLQADEEPPLPVREFVDL</sequence>
<proteinExistence type="predicted"/>
<feature type="transmembrane region" description="Helical" evidence="1">
    <location>
        <begin position="27"/>
        <end position="47"/>
    </location>
</feature>
<evidence type="ECO:0000313" key="3">
    <source>
        <dbReference type="Proteomes" id="UP000298652"/>
    </source>
</evidence>
<evidence type="ECO:0000313" key="2">
    <source>
        <dbReference type="EMBL" id="TKW19002.1"/>
    </source>
</evidence>
<keyword evidence="1" id="KW-0812">Transmembrane</keyword>
<dbReference type="Gramene" id="TKW19002">
    <property type="protein sequence ID" value="TKW19002"/>
    <property type="gene ID" value="SEVIR_5G474732v2"/>
</dbReference>
<reference evidence="2" key="1">
    <citation type="submission" date="2019-03" db="EMBL/GenBank/DDBJ databases">
        <title>WGS assembly of Setaria viridis.</title>
        <authorList>
            <person name="Huang P."/>
            <person name="Jenkins J."/>
            <person name="Grimwood J."/>
            <person name="Barry K."/>
            <person name="Healey A."/>
            <person name="Mamidi S."/>
            <person name="Sreedasyam A."/>
            <person name="Shu S."/>
            <person name="Feldman M."/>
            <person name="Wu J."/>
            <person name="Yu Y."/>
            <person name="Chen C."/>
            <person name="Johnson J."/>
            <person name="Rokhsar D."/>
            <person name="Baxter I."/>
            <person name="Schmutz J."/>
            <person name="Brutnell T."/>
            <person name="Kellogg E."/>
        </authorList>
    </citation>
    <scope>NUCLEOTIDE SEQUENCE [LARGE SCALE GENOMIC DNA]</scope>
</reference>
<dbReference type="Proteomes" id="UP000298652">
    <property type="component" value="Chromosome 5"/>
</dbReference>
<dbReference type="EMBL" id="CM016556">
    <property type="protein sequence ID" value="TKW19002.1"/>
    <property type="molecule type" value="Genomic_DNA"/>
</dbReference>
<keyword evidence="1" id="KW-0472">Membrane</keyword>
<name>A0A4U6UTD6_SETVI</name>
<evidence type="ECO:0000256" key="1">
    <source>
        <dbReference type="SAM" id="Phobius"/>
    </source>
</evidence>
<gene>
    <name evidence="2" type="ORF">SEVIR_5G474732v2</name>
</gene>
<keyword evidence="1" id="KW-1133">Transmembrane helix</keyword>
<dbReference type="AlphaFoldDB" id="A0A4U6UTD6"/>
<accession>A0A4U6UTD6</accession>
<protein>
    <submittedName>
        <fullName evidence="2">Uncharacterized protein</fullName>
    </submittedName>
</protein>
<keyword evidence="3" id="KW-1185">Reference proteome</keyword>